<sequence>MTIRELRIHGVGGSPGAAMLGVKPGDAKVIRQGRRTQVLARRRDPRVEGYDWGRLTTDSPLQPLWVLLLPFTLVNVAGWAHGDFSSSRRRLLATRGAVHASAGLLTATYTLWAAIIGVDYVGYQAIGRWGETAQVFGVVLGFLLAAGVPAVLMTIANVTRRRFEKPEAGYGIGTRDGQARWAAQEDLRSEQFFAHDRSLKKLLGWHGVITAMSFAAVVWMVLVQWGEPNLGLGRLFLLVGALQVGSIAALAVLCWNPAGRYADLSAGRALPAAAVTLAVALSNGVCAGFALLVAQLMGIPWDRWGQELGLIESFVTTVVLWAVAFGVWRARRRGRANADELPSRTVGDDEPDGVTEELRAQVARQRSRAAAARRAPQLVTVFAGLFLLSAVVSVVMRLDLSQPVMDWVPPPQRSVLSTVAAMLLPGIPVAAMVVVWQSSRNAVLRRTVAITWDVLTFWPRRYHPFAVRPFTERAVPEFQGLITERIRRDEGLIVSAHSQGSVLALAALAPMGAAMLHRCGVLTSGSPITALYGQVFPAYFGQRPVDDLKERTDPSCGGWVNLYRLTDPIGGPVVGRGDPAVDVCVPDPAEVSAVSFPIAPDDPEPLRQPWADVAGHRDYQNESVYKATVREFRRRCGP</sequence>
<dbReference type="RefSeq" id="WP_138170440.1">
    <property type="nucleotide sequence ID" value="NZ_VAWA01000009.1"/>
</dbReference>
<proteinExistence type="predicted"/>
<reference evidence="2 3" key="1">
    <citation type="submission" date="2019-05" db="EMBL/GenBank/DDBJ databases">
        <title>Nesterenkonia sp. GY239, isolated from the Southern Atlantic Ocean.</title>
        <authorList>
            <person name="Zhang G."/>
        </authorList>
    </citation>
    <scope>NUCLEOTIDE SEQUENCE [LARGE SCALE GENOMIC DNA]</scope>
    <source>
        <strain evidence="2 3">GY239</strain>
    </source>
</reference>
<accession>A0A5R9ABX4</accession>
<feature type="transmembrane region" description="Helical" evidence="1">
    <location>
        <begin position="235"/>
        <end position="258"/>
    </location>
</feature>
<feature type="transmembrane region" description="Helical" evidence="1">
    <location>
        <begin position="375"/>
        <end position="395"/>
    </location>
</feature>
<dbReference type="InterPro" id="IPR029058">
    <property type="entry name" value="AB_hydrolase_fold"/>
</dbReference>
<evidence type="ECO:0008006" key="4">
    <source>
        <dbReference type="Google" id="ProtNLM"/>
    </source>
</evidence>
<evidence type="ECO:0000313" key="3">
    <source>
        <dbReference type="Proteomes" id="UP000306544"/>
    </source>
</evidence>
<dbReference type="OrthoDB" id="4320047at2"/>
<dbReference type="Proteomes" id="UP000306544">
    <property type="component" value="Unassembled WGS sequence"/>
</dbReference>
<gene>
    <name evidence="2" type="ORF">FEF27_08580</name>
</gene>
<dbReference type="AlphaFoldDB" id="A0A5R9ABX4"/>
<feature type="transmembrane region" description="Helical" evidence="1">
    <location>
        <begin position="270"/>
        <end position="296"/>
    </location>
</feature>
<keyword evidence="1" id="KW-0472">Membrane</keyword>
<feature type="transmembrane region" description="Helical" evidence="1">
    <location>
        <begin position="135"/>
        <end position="156"/>
    </location>
</feature>
<dbReference type="EMBL" id="VAWA01000009">
    <property type="protein sequence ID" value="TLP75357.1"/>
    <property type="molecule type" value="Genomic_DNA"/>
</dbReference>
<feature type="transmembrane region" description="Helical" evidence="1">
    <location>
        <begin position="202"/>
        <end position="223"/>
    </location>
</feature>
<dbReference type="SUPFAM" id="SSF53474">
    <property type="entry name" value="alpha/beta-Hydrolases"/>
    <property type="match status" value="1"/>
</dbReference>
<evidence type="ECO:0000313" key="2">
    <source>
        <dbReference type="EMBL" id="TLP75357.1"/>
    </source>
</evidence>
<evidence type="ECO:0000256" key="1">
    <source>
        <dbReference type="SAM" id="Phobius"/>
    </source>
</evidence>
<feature type="transmembrane region" description="Helical" evidence="1">
    <location>
        <begin position="415"/>
        <end position="436"/>
    </location>
</feature>
<comment type="caution">
    <text evidence="2">The sequence shown here is derived from an EMBL/GenBank/DDBJ whole genome shotgun (WGS) entry which is preliminary data.</text>
</comment>
<feature type="transmembrane region" description="Helical" evidence="1">
    <location>
        <begin position="308"/>
        <end position="328"/>
    </location>
</feature>
<feature type="transmembrane region" description="Helical" evidence="1">
    <location>
        <begin position="102"/>
        <end position="123"/>
    </location>
</feature>
<keyword evidence="1" id="KW-1133">Transmembrane helix</keyword>
<keyword evidence="3" id="KW-1185">Reference proteome</keyword>
<name>A0A5R9ABX4_9MICC</name>
<protein>
    <recommendedName>
        <fullName evidence="4">Integral membrane protein</fullName>
    </recommendedName>
</protein>
<organism evidence="2 3">
    <name type="scientific">Nesterenkonia sphaerica</name>
    <dbReference type="NCBI Taxonomy" id="1804988"/>
    <lineage>
        <taxon>Bacteria</taxon>
        <taxon>Bacillati</taxon>
        <taxon>Actinomycetota</taxon>
        <taxon>Actinomycetes</taxon>
        <taxon>Micrococcales</taxon>
        <taxon>Micrococcaceae</taxon>
        <taxon>Nesterenkonia</taxon>
    </lineage>
</organism>
<keyword evidence="1" id="KW-0812">Transmembrane</keyword>